<proteinExistence type="predicted"/>
<dbReference type="InterPro" id="IPR042172">
    <property type="entry name" value="Adenosylhomocyst_ase-like_sf"/>
</dbReference>
<comment type="function">
    <text evidence="1">Adenosylhomocysteine is a competitive inhibitor of S-adenosyl-L-methionine-dependent methyl transferase reactions; therefore adenosylhomocysteinase may play a key role in the control of methylations via regulation of the intracellular concentration of adenosylhomocysteine.</text>
</comment>
<evidence type="ECO:0000256" key="2">
    <source>
        <dbReference type="ARBA" id="ARBA00022091"/>
    </source>
</evidence>
<keyword evidence="5" id="KW-1185">Reference proteome</keyword>
<dbReference type="Proteomes" id="UP001281410">
    <property type="component" value="Unassembled WGS sequence"/>
</dbReference>
<dbReference type="AlphaFoldDB" id="A0AAE0AGH6"/>
<dbReference type="Gene3D" id="3.40.50.1480">
    <property type="entry name" value="Adenosylhomocysteinase-like"/>
    <property type="match status" value="1"/>
</dbReference>
<comment type="caution">
    <text evidence="4">The sequence shown here is derived from an EMBL/GenBank/DDBJ whole genome shotgun (WGS) entry which is preliminary data.</text>
</comment>
<dbReference type="GO" id="GO:0005829">
    <property type="term" value="C:cytosol"/>
    <property type="evidence" value="ECO:0007669"/>
    <property type="project" value="TreeGrafter"/>
</dbReference>
<dbReference type="PROSITE" id="PS00738">
    <property type="entry name" value="ADOHCYASE_1"/>
    <property type="match status" value="1"/>
</dbReference>
<dbReference type="InterPro" id="IPR000043">
    <property type="entry name" value="Adenosylhomocysteinase-like"/>
</dbReference>
<dbReference type="SUPFAM" id="SSF52283">
    <property type="entry name" value="Formate/glycerate dehydrogenase catalytic domain-like"/>
    <property type="match status" value="1"/>
</dbReference>
<evidence type="ECO:0000256" key="3">
    <source>
        <dbReference type="ARBA" id="ARBA00033091"/>
    </source>
</evidence>
<evidence type="ECO:0000313" key="4">
    <source>
        <dbReference type="EMBL" id="KAK3217631.1"/>
    </source>
</evidence>
<protein>
    <recommendedName>
        <fullName evidence="2">Adenosylhomocysteinase</fullName>
    </recommendedName>
    <alternativeName>
        <fullName evidence="3">S-adenosyl-L-homocysteine hydrolase</fullName>
    </alternativeName>
</protein>
<dbReference type="Pfam" id="PF05221">
    <property type="entry name" value="AdoHcyase"/>
    <property type="match status" value="1"/>
</dbReference>
<dbReference type="PANTHER" id="PTHR23420">
    <property type="entry name" value="ADENOSYLHOMOCYSTEINASE"/>
    <property type="match status" value="1"/>
</dbReference>
<sequence>MASLIEKTFNGCKYKDIALADSGRLQIHSTEVKLPDLMACRAELVPYQPFKGNKITVSLDMTTQAAVFIKTLTALGADVRCCSSNNFSTQDHVAAAIAGDSAAVFAWKGQTSREHWWCIERALDWGPDEDGGPDLIVDDGGDLNLLIHEGKKAEEIYEKTGKLPDPSSTDSVEFKIVLSIIRDGLKSDPKRHHKLMETLVPISEETASGVKRLNRLEKYIRLILYSRITS</sequence>
<dbReference type="GO" id="GO:0033353">
    <property type="term" value="P:S-adenosylmethionine cycle"/>
    <property type="evidence" value="ECO:0007669"/>
    <property type="project" value="TreeGrafter"/>
</dbReference>
<dbReference type="SMART" id="SM00996">
    <property type="entry name" value="AdoHcyase"/>
    <property type="match status" value="1"/>
</dbReference>
<organism evidence="4 5">
    <name type="scientific">Dipteronia sinensis</name>
    <dbReference type="NCBI Taxonomy" id="43782"/>
    <lineage>
        <taxon>Eukaryota</taxon>
        <taxon>Viridiplantae</taxon>
        <taxon>Streptophyta</taxon>
        <taxon>Embryophyta</taxon>
        <taxon>Tracheophyta</taxon>
        <taxon>Spermatophyta</taxon>
        <taxon>Magnoliopsida</taxon>
        <taxon>eudicotyledons</taxon>
        <taxon>Gunneridae</taxon>
        <taxon>Pentapetalae</taxon>
        <taxon>rosids</taxon>
        <taxon>malvids</taxon>
        <taxon>Sapindales</taxon>
        <taxon>Sapindaceae</taxon>
        <taxon>Hippocastanoideae</taxon>
        <taxon>Acereae</taxon>
        <taxon>Dipteronia</taxon>
    </lineage>
</organism>
<evidence type="ECO:0000313" key="5">
    <source>
        <dbReference type="Proteomes" id="UP001281410"/>
    </source>
</evidence>
<dbReference type="EMBL" id="JANJYJ010000004">
    <property type="protein sequence ID" value="KAK3217631.1"/>
    <property type="molecule type" value="Genomic_DNA"/>
</dbReference>
<dbReference type="GO" id="GO:0004013">
    <property type="term" value="F:adenosylhomocysteinase activity"/>
    <property type="evidence" value="ECO:0007669"/>
    <property type="project" value="TreeGrafter"/>
</dbReference>
<accession>A0AAE0AGH6</accession>
<name>A0AAE0AGH6_9ROSI</name>
<dbReference type="InterPro" id="IPR020082">
    <property type="entry name" value="S-Ado-L-homoCys_hydrolase_CS"/>
</dbReference>
<gene>
    <name evidence="4" type="ORF">Dsin_011601</name>
</gene>
<dbReference type="PANTHER" id="PTHR23420:SF0">
    <property type="entry name" value="ADENOSYLHOMOCYSTEINASE"/>
    <property type="match status" value="1"/>
</dbReference>
<evidence type="ECO:0000256" key="1">
    <source>
        <dbReference type="ARBA" id="ARBA00002639"/>
    </source>
</evidence>
<reference evidence="4" key="1">
    <citation type="journal article" date="2023" name="Plant J.">
        <title>Genome sequences and population genomics provide insights into the demographic history, inbreeding, and mutation load of two 'living fossil' tree species of Dipteronia.</title>
        <authorList>
            <person name="Feng Y."/>
            <person name="Comes H.P."/>
            <person name="Chen J."/>
            <person name="Zhu S."/>
            <person name="Lu R."/>
            <person name="Zhang X."/>
            <person name="Li P."/>
            <person name="Qiu J."/>
            <person name="Olsen K.M."/>
            <person name="Qiu Y."/>
        </authorList>
    </citation>
    <scope>NUCLEOTIDE SEQUENCE</scope>
    <source>
        <strain evidence="4">NBL</strain>
    </source>
</reference>